<accession>A0ABQ5N0V5</accession>
<dbReference type="Gene3D" id="1.10.30.50">
    <property type="match status" value="1"/>
</dbReference>
<dbReference type="CDD" id="cd00085">
    <property type="entry name" value="HNHc"/>
    <property type="match status" value="1"/>
</dbReference>
<keyword evidence="1" id="KW-0378">Hydrolase</keyword>
<dbReference type="RefSeq" id="WP_264848098.1">
    <property type="nucleotide sequence ID" value="NZ_BRXR01000001.1"/>
</dbReference>
<dbReference type="EMBL" id="BRXR01000001">
    <property type="protein sequence ID" value="GLC28826.1"/>
    <property type="molecule type" value="Genomic_DNA"/>
</dbReference>
<keyword evidence="1" id="KW-0540">Nuclease</keyword>
<dbReference type="GO" id="GO:0004519">
    <property type="term" value="F:endonuclease activity"/>
    <property type="evidence" value="ECO:0007669"/>
    <property type="project" value="UniProtKB-KW"/>
</dbReference>
<evidence type="ECO:0000313" key="1">
    <source>
        <dbReference type="EMBL" id="GLC28826.1"/>
    </source>
</evidence>
<reference evidence="1 2" key="1">
    <citation type="journal article" date="2024" name="Int. J. Syst. Evol. Microbiol.">
        <title>Clostridium omnivorum sp. nov., isolated from anoxic soil under the treatment of reductive soil disinfestation.</title>
        <authorList>
            <person name="Ueki A."/>
            <person name="Tonouchi A."/>
            <person name="Kaku N."/>
            <person name="Honma S."/>
            <person name="Ueki K."/>
        </authorList>
    </citation>
    <scope>NUCLEOTIDE SEQUENCE [LARGE SCALE GENOMIC DNA]</scope>
    <source>
        <strain evidence="1 2">E14</strain>
    </source>
</reference>
<evidence type="ECO:0000313" key="2">
    <source>
        <dbReference type="Proteomes" id="UP001208567"/>
    </source>
</evidence>
<proteinExistence type="predicted"/>
<name>A0ABQ5N0V5_9CLOT</name>
<comment type="caution">
    <text evidence="1">The sequence shown here is derived from an EMBL/GenBank/DDBJ whole genome shotgun (WGS) entry which is preliminary data.</text>
</comment>
<gene>
    <name evidence="1" type="ORF">bsdE14_02360</name>
</gene>
<sequence length="134" mass="16118">MNRCEVCGKAADIHHIVHKSEGGLDFPLNYKYLCGEHHRGKHGPHRDNSIDIEYKLEFQYKLQQVLYKKYYGFDELIDMLELNKSKAKRILKGLKLYKEGYYTEDIIYKLMGSKKYEEYMMHEYKDFIPIFYSV</sequence>
<organism evidence="1 2">
    <name type="scientific">Clostridium omnivorum</name>
    <dbReference type="NCBI Taxonomy" id="1604902"/>
    <lineage>
        <taxon>Bacteria</taxon>
        <taxon>Bacillati</taxon>
        <taxon>Bacillota</taxon>
        <taxon>Clostridia</taxon>
        <taxon>Eubacteriales</taxon>
        <taxon>Clostridiaceae</taxon>
        <taxon>Clostridium</taxon>
    </lineage>
</organism>
<dbReference type="Proteomes" id="UP001208567">
    <property type="component" value="Unassembled WGS sequence"/>
</dbReference>
<keyword evidence="1" id="KW-0255">Endonuclease</keyword>
<protein>
    <submittedName>
        <fullName evidence="1">HNH endonuclease</fullName>
    </submittedName>
</protein>
<keyword evidence="2" id="KW-1185">Reference proteome</keyword>
<dbReference type="InterPro" id="IPR003615">
    <property type="entry name" value="HNH_nuc"/>
</dbReference>